<feature type="transmembrane region" description="Helical" evidence="2">
    <location>
        <begin position="460"/>
        <end position="479"/>
    </location>
</feature>
<dbReference type="HOGENOM" id="CLU_516511_0_0_0"/>
<feature type="region of interest" description="Disordered" evidence="1">
    <location>
        <begin position="1"/>
        <end position="91"/>
    </location>
</feature>
<dbReference type="Proteomes" id="UP000002524">
    <property type="component" value="Chromosome 1"/>
</dbReference>
<dbReference type="EMBL" id="AE000513">
    <property type="protein sequence ID" value="AAF10991.1"/>
    <property type="molecule type" value="Genomic_DNA"/>
</dbReference>
<keyword evidence="2" id="KW-1133">Transmembrane helix</keyword>
<dbReference type="PATRIC" id="fig|243230.17.peg.1610"/>
<feature type="compositionally biased region" description="Pro residues" evidence="1">
    <location>
        <begin position="238"/>
        <end position="260"/>
    </location>
</feature>
<dbReference type="KEGG" id="dra:DR_1414"/>
<accession>Q9RUH2</accession>
<evidence type="ECO:0000256" key="1">
    <source>
        <dbReference type="SAM" id="MobiDB-lite"/>
    </source>
</evidence>
<feature type="compositionally biased region" description="Gly residues" evidence="1">
    <location>
        <begin position="311"/>
        <end position="320"/>
    </location>
</feature>
<dbReference type="EnsemblBacteria" id="AAF10991">
    <property type="protein sequence ID" value="AAF10991"/>
    <property type="gene ID" value="DR_1414"/>
</dbReference>
<feature type="transmembrane region" description="Helical" evidence="2">
    <location>
        <begin position="436"/>
        <end position="454"/>
    </location>
</feature>
<feature type="region of interest" description="Disordered" evidence="1">
    <location>
        <begin position="495"/>
        <end position="527"/>
    </location>
</feature>
<evidence type="ECO:0000313" key="4">
    <source>
        <dbReference type="Proteomes" id="UP000002524"/>
    </source>
</evidence>
<feature type="compositionally biased region" description="Basic and acidic residues" evidence="1">
    <location>
        <begin position="217"/>
        <end position="231"/>
    </location>
</feature>
<dbReference type="PaxDb" id="243230-DR_1414"/>
<evidence type="ECO:0000256" key="2">
    <source>
        <dbReference type="SAM" id="Phobius"/>
    </source>
</evidence>
<dbReference type="STRING" id="243230.DR_1414"/>
<name>Q9RUH2_DEIRA</name>
<proteinExistence type="predicted"/>
<dbReference type="PIR" id="A75399">
    <property type="entry name" value="A75399"/>
</dbReference>
<feature type="region of interest" description="Disordered" evidence="1">
    <location>
        <begin position="399"/>
        <end position="418"/>
    </location>
</feature>
<dbReference type="AlphaFoldDB" id="Q9RUH2"/>
<gene>
    <name evidence="3" type="ordered locus">DR_1414</name>
</gene>
<feature type="compositionally biased region" description="Acidic residues" evidence="1">
    <location>
        <begin position="497"/>
        <end position="509"/>
    </location>
</feature>
<feature type="compositionally biased region" description="Pro residues" evidence="1">
    <location>
        <begin position="344"/>
        <end position="353"/>
    </location>
</feature>
<keyword evidence="4" id="KW-1185">Reference proteome</keyword>
<dbReference type="InParanoid" id="Q9RUH2"/>
<reference evidence="3 4" key="1">
    <citation type="journal article" date="1999" name="Science">
        <title>Genome sequence of the radioresistant bacterium Deinococcus radiodurans R1.</title>
        <authorList>
            <person name="White O."/>
            <person name="Eisen J.A."/>
            <person name="Heidelberg J.F."/>
            <person name="Hickey E.K."/>
            <person name="Peterson J.D."/>
            <person name="Dodson R.J."/>
            <person name="Haft D.H."/>
            <person name="Gwinn M.L."/>
            <person name="Nelson W.C."/>
            <person name="Richardson D.L."/>
            <person name="Moffat K.S."/>
            <person name="Qin H."/>
            <person name="Jiang L."/>
            <person name="Pamphile W."/>
            <person name="Crosby M."/>
            <person name="Shen M."/>
            <person name="Vamathevan J.J."/>
            <person name="Lam P."/>
            <person name="McDonald L."/>
            <person name="Utterback T."/>
            <person name="Zalewski C."/>
            <person name="Makarova K.S."/>
            <person name="Aravind L."/>
            <person name="Daly M.J."/>
            <person name="Minton K.W."/>
            <person name="Fleischmann R.D."/>
            <person name="Ketchum K.A."/>
            <person name="Nelson K.E."/>
            <person name="Salzberg S."/>
            <person name="Smith H.O."/>
            <person name="Venter J.C."/>
            <person name="Fraser C.M."/>
        </authorList>
    </citation>
    <scope>NUCLEOTIDE SEQUENCE [LARGE SCALE GENOMIC DNA]</scope>
    <source>
        <strain evidence="4">ATCC 13939 / DSM 20539 / JCM 16871 / LMG 4051 / NBRC 15346 / NCIMB 9279 / R1 / VKM B-1422</strain>
    </source>
</reference>
<feature type="compositionally biased region" description="Pro residues" evidence="1">
    <location>
        <begin position="192"/>
        <end position="202"/>
    </location>
</feature>
<feature type="compositionally biased region" description="Low complexity" evidence="1">
    <location>
        <begin position="68"/>
        <end position="77"/>
    </location>
</feature>
<feature type="compositionally biased region" description="Pro residues" evidence="1">
    <location>
        <begin position="401"/>
        <end position="411"/>
    </location>
</feature>
<keyword evidence="2" id="KW-0812">Transmembrane</keyword>
<organism evidence="3 4">
    <name type="scientific">Deinococcus radiodurans (strain ATCC 13939 / DSM 20539 / JCM 16871 / CCUG 27074 / LMG 4051 / NBRC 15346 / NCIMB 9279 / VKM B-1422 / R1)</name>
    <dbReference type="NCBI Taxonomy" id="243230"/>
    <lineage>
        <taxon>Bacteria</taxon>
        <taxon>Thermotogati</taxon>
        <taxon>Deinococcota</taxon>
        <taxon>Deinococci</taxon>
        <taxon>Deinococcales</taxon>
        <taxon>Deinococcaceae</taxon>
        <taxon>Deinococcus</taxon>
    </lineage>
</organism>
<evidence type="ECO:0000313" key="3">
    <source>
        <dbReference type="EMBL" id="AAF10991.1"/>
    </source>
</evidence>
<feature type="compositionally biased region" description="Low complexity" evidence="1">
    <location>
        <begin position="203"/>
        <end position="212"/>
    </location>
</feature>
<dbReference type="OrthoDB" id="68688at2"/>
<protein>
    <submittedName>
        <fullName evidence="3">Uncharacterized protein</fullName>
    </submittedName>
</protein>
<feature type="region of interest" description="Disordered" evidence="1">
    <location>
        <begin position="190"/>
        <end position="357"/>
    </location>
</feature>
<keyword evidence="2" id="KW-0472">Membrane</keyword>
<sequence>MKAHAPESSGHSADRRSPGPELQLQLSLPTASAHDDKSSPIPAPGPDPVCWAAMKRDEHSGDAGSAGGETAAAEGASQTPPEGPTGGQHMSQRAEAVLNASGVRGPALASLEGGSGLFALTGEHLIFHDGHGTRRVTLRDLSRIHSDAEGTLRVETPAGVAMSASLIGFDGDAVQQFFGQVRDVTAKIKALTPPPLTPPSPASAPSAPAQAPVDTPAPRRSEDVASSRAEEPAASSPAPRPAPTPRAEPARAPAPEPSPDPEQGVSVTAVRRPESETQRFSSPAPRITVNRGGQREQLAADARSPRENGLGLSGAVGSGLGRNLPPPGSVEIRAVRHPTSGQPAPAPASPAPSGPVLGEQHIVAAPQPPVVQSPAPHADTPEYEAVPHAPEAHTVAVAPVSPAPPHVPPTEPLNYTSRDLGTQAGRVRGVPGRLRLLAGVLVIGAIVTALLMFGNAQRLLALWVLIAGVVGAIALLSVAELAQLQTIQAAVLAGPEAAEDEPVPAEPDEQATFNSTEADENTPERHG</sequence>